<dbReference type="Pfam" id="PF11387">
    <property type="entry name" value="DUF2795"/>
    <property type="match status" value="1"/>
</dbReference>
<dbReference type="EMBL" id="FNKH01000002">
    <property type="protein sequence ID" value="SDQ71219.1"/>
    <property type="molecule type" value="Genomic_DNA"/>
</dbReference>
<accession>A0A1H1D4S1</accession>
<dbReference type="STRING" id="37928.SAMN04489742_2249"/>
<protein>
    <recommendedName>
        <fullName evidence="3">DUF2795 domain-containing protein</fullName>
    </recommendedName>
</protein>
<proteinExistence type="predicted"/>
<evidence type="ECO:0000313" key="2">
    <source>
        <dbReference type="Proteomes" id="UP000181917"/>
    </source>
</evidence>
<sequence>MADNPSPIDIQKALGGVDYPASAADLVKHAENSGADNNVLEALRGLPEKDYETPAEVNKAISNS</sequence>
<dbReference type="AlphaFoldDB" id="A0A1H1D4S1"/>
<evidence type="ECO:0008006" key="3">
    <source>
        <dbReference type="Google" id="ProtNLM"/>
    </source>
</evidence>
<gene>
    <name evidence="1" type="ORF">SAMN04489742_2249</name>
</gene>
<reference evidence="1 2" key="1">
    <citation type="submission" date="2016-10" db="EMBL/GenBank/DDBJ databases">
        <authorList>
            <person name="de Groot N.N."/>
        </authorList>
    </citation>
    <scope>NUCLEOTIDE SEQUENCE [LARGE SCALE GENOMIC DNA]</scope>
    <source>
        <strain evidence="1 2">DSM 20117</strain>
    </source>
</reference>
<dbReference type="Proteomes" id="UP000181917">
    <property type="component" value="Unassembled WGS sequence"/>
</dbReference>
<evidence type="ECO:0000313" key="1">
    <source>
        <dbReference type="EMBL" id="SDQ71219.1"/>
    </source>
</evidence>
<name>A0A1H1D4S1_9MICC</name>
<organism evidence="1 2">
    <name type="scientific">Crystallibacter crystallopoietes</name>
    <dbReference type="NCBI Taxonomy" id="37928"/>
    <lineage>
        <taxon>Bacteria</taxon>
        <taxon>Bacillati</taxon>
        <taxon>Actinomycetota</taxon>
        <taxon>Actinomycetes</taxon>
        <taxon>Micrococcales</taxon>
        <taxon>Micrococcaceae</taxon>
        <taxon>Crystallibacter</taxon>
    </lineage>
</organism>
<dbReference type="KEGG" id="acry:AC20117_06160"/>
<dbReference type="OrthoDB" id="6161020at2"/>
<dbReference type="RefSeq" id="WP_074700476.1">
    <property type="nucleotide sequence ID" value="NZ_CP018863.1"/>
</dbReference>
<keyword evidence="2" id="KW-1185">Reference proteome</keyword>
<dbReference type="InterPro" id="IPR021527">
    <property type="entry name" value="DUF2795"/>
</dbReference>